<proteinExistence type="predicted"/>
<organism evidence="1 2">
    <name type="scientific">Candidatus Methanoperedens nitratireducens</name>
    <dbReference type="NCBI Taxonomy" id="1392998"/>
    <lineage>
        <taxon>Archaea</taxon>
        <taxon>Methanobacteriati</taxon>
        <taxon>Methanobacteriota</taxon>
        <taxon>Stenosarchaea group</taxon>
        <taxon>Methanomicrobia</taxon>
        <taxon>Methanosarcinales</taxon>
        <taxon>ANME-2 cluster</taxon>
        <taxon>Candidatus Methanoperedentaceae</taxon>
        <taxon>Candidatus Methanoperedens</taxon>
    </lineage>
</organism>
<gene>
    <name evidence="1" type="ORF">MNV_180020</name>
</gene>
<sequence>MFMRYCEENITMEMALWLYIGTILPFYKHTAMKALTIPVTESLKAPQRHREK</sequence>
<protein>
    <submittedName>
        <fullName evidence="1">Uncharacterized protein</fullName>
    </submittedName>
</protein>
<evidence type="ECO:0000313" key="1">
    <source>
        <dbReference type="EMBL" id="SNQ60388.1"/>
    </source>
</evidence>
<accession>A0A284VMB2</accession>
<reference evidence="2" key="1">
    <citation type="submission" date="2017-06" db="EMBL/GenBank/DDBJ databases">
        <authorList>
            <person name="Cremers G."/>
        </authorList>
    </citation>
    <scope>NUCLEOTIDE SEQUENCE [LARGE SCALE GENOMIC DNA]</scope>
</reference>
<keyword evidence="2" id="KW-1185">Reference proteome</keyword>
<evidence type="ECO:0000313" key="2">
    <source>
        <dbReference type="Proteomes" id="UP000218615"/>
    </source>
</evidence>
<name>A0A284VMB2_9EURY</name>
<dbReference type="EMBL" id="FZMP01000090">
    <property type="protein sequence ID" value="SNQ60388.1"/>
    <property type="molecule type" value="Genomic_DNA"/>
</dbReference>
<dbReference type="AlphaFoldDB" id="A0A284VMB2"/>
<dbReference type="Proteomes" id="UP000218615">
    <property type="component" value="Unassembled WGS sequence"/>
</dbReference>